<dbReference type="Gene3D" id="3.40.640.10">
    <property type="entry name" value="Type I PLP-dependent aspartate aminotransferase-like (Major domain)"/>
    <property type="match status" value="1"/>
</dbReference>
<dbReference type="Proteomes" id="UP000676325">
    <property type="component" value="Unassembled WGS sequence"/>
</dbReference>
<accession>A0A941EIP1</accession>
<dbReference type="Gene3D" id="3.90.1150.10">
    <property type="entry name" value="Aspartate Aminotransferase, domain 1"/>
    <property type="match status" value="1"/>
</dbReference>
<evidence type="ECO:0000259" key="1">
    <source>
        <dbReference type="Pfam" id="PF00266"/>
    </source>
</evidence>
<feature type="domain" description="Aminotransferase class V" evidence="1">
    <location>
        <begin position="38"/>
        <end position="453"/>
    </location>
</feature>
<dbReference type="InterPro" id="IPR015422">
    <property type="entry name" value="PyrdxlP-dep_Trfase_small"/>
</dbReference>
<proteinExistence type="predicted"/>
<name>A0A941EIP1_9ACTN</name>
<dbReference type="InterPro" id="IPR015424">
    <property type="entry name" value="PyrdxlP-dep_Trfase"/>
</dbReference>
<dbReference type="GO" id="GO:0008483">
    <property type="term" value="F:transaminase activity"/>
    <property type="evidence" value="ECO:0007669"/>
    <property type="project" value="UniProtKB-KW"/>
</dbReference>
<sequence length="479" mass="50846">MSRNTENTTGHGHGHANPERFARLRAEQYAYLDDQGHIYLDYTGAGLPARSQLTAHAERIIAGCYGNPHSENPTSTASTELVERTRARILGHLSADPAEYAVVFTQNATGACRLVGEAFPFRRGGRLVLPLDNHNSVNGLREFARAGGADVVYVPFDSPDLRIGADVLAATLAGRRPGRAGLLAYPAQSNFTGVRHSLDWIDQAHELGYAVLLDAAAFLPTAALDLSRAKPDFVTASWYKVFGYPTGVGCLVARREALARLRRPWFSGGTIHVVSAQGGWHRMAEDESAFEDGTLNFLSIPDVAAGLAHLDDVGLSAVAAHVTELTGRLLDGLRGLRHGCGAPLVRVYGPEDTDRRGGTVALNVLDPAGSVVDERAVGRDSAAHRISLRTGCFCNPGAGEEAFKISLRLLRGSAGRMGGATLDDYLAELGMPSGGAVRVSLGIASSPADVDAFLAFVGDAYRDRSAEASAVALAPRLRC</sequence>
<dbReference type="InterPro" id="IPR000192">
    <property type="entry name" value="Aminotrans_V_dom"/>
</dbReference>
<dbReference type="PANTHER" id="PTHR14237">
    <property type="entry name" value="MOLYBDOPTERIN COFACTOR SULFURASE MOSC"/>
    <property type="match status" value="1"/>
</dbReference>
<dbReference type="Pfam" id="PF00266">
    <property type="entry name" value="Aminotran_5"/>
    <property type="match status" value="1"/>
</dbReference>
<keyword evidence="2" id="KW-0808">Transferase</keyword>
<reference evidence="2" key="1">
    <citation type="submission" date="2021-04" db="EMBL/GenBank/DDBJ databases">
        <title>Genome based classification of Actinospica acidithermotolerans sp. nov., an actinobacterium isolated from an Indonesian hot spring.</title>
        <authorList>
            <person name="Kusuma A.B."/>
            <person name="Putra K.E."/>
            <person name="Nafisah S."/>
            <person name="Loh J."/>
            <person name="Nouioui I."/>
            <person name="Goodfellow M."/>
        </authorList>
    </citation>
    <scope>NUCLEOTIDE SEQUENCE</scope>
    <source>
        <strain evidence="2">MGRD01-02</strain>
    </source>
</reference>
<keyword evidence="3" id="KW-1185">Reference proteome</keyword>
<protein>
    <submittedName>
        <fullName evidence="2">Aminotransferase class V-fold PLP-dependent enzyme</fullName>
    </submittedName>
</protein>
<gene>
    <name evidence="2" type="ORF">KDK95_26125</name>
</gene>
<dbReference type="RefSeq" id="WP_212520943.1">
    <property type="nucleotide sequence ID" value="NZ_JAGSOH010000101.1"/>
</dbReference>
<dbReference type="PANTHER" id="PTHR14237:SF19">
    <property type="entry name" value="MITOCHONDRIAL AMIDOXIME REDUCING COMPONENT 1"/>
    <property type="match status" value="1"/>
</dbReference>
<comment type="caution">
    <text evidence="2">The sequence shown here is derived from an EMBL/GenBank/DDBJ whole genome shotgun (WGS) entry which is preliminary data.</text>
</comment>
<dbReference type="SUPFAM" id="SSF53383">
    <property type="entry name" value="PLP-dependent transferases"/>
    <property type="match status" value="1"/>
</dbReference>
<dbReference type="AlphaFoldDB" id="A0A941EIP1"/>
<keyword evidence="2" id="KW-0032">Aminotransferase</keyword>
<evidence type="ECO:0000313" key="2">
    <source>
        <dbReference type="EMBL" id="MBR7829809.1"/>
    </source>
</evidence>
<organism evidence="2 3">
    <name type="scientific">Actinospica acidithermotolerans</name>
    <dbReference type="NCBI Taxonomy" id="2828514"/>
    <lineage>
        <taxon>Bacteria</taxon>
        <taxon>Bacillati</taxon>
        <taxon>Actinomycetota</taxon>
        <taxon>Actinomycetes</taxon>
        <taxon>Catenulisporales</taxon>
        <taxon>Actinospicaceae</taxon>
        <taxon>Actinospica</taxon>
    </lineage>
</organism>
<dbReference type="EMBL" id="JAGSOH010000101">
    <property type="protein sequence ID" value="MBR7829809.1"/>
    <property type="molecule type" value="Genomic_DNA"/>
</dbReference>
<dbReference type="InterPro" id="IPR015421">
    <property type="entry name" value="PyrdxlP-dep_Trfase_major"/>
</dbReference>
<evidence type="ECO:0000313" key="3">
    <source>
        <dbReference type="Proteomes" id="UP000676325"/>
    </source>
</evidence>